<dbReference type="STRING" id="296587.C1E7X7"/>
<comment type="subcellular location">
    <subcellularLocation>
        <location evidence="1 11">Endoplasmic reticulum membrane</location>
        <topology evidence="1 11">Multi-pass membrane protein</topology>
    </subcellularLocation>
</comment>
<dbReference type="CDD" id="cd07987">
    <property type="entry name" value="LPLAT_MGAT-like"/>
    <property type="match status" value="1"/>
</dbReference>
<evidence type="ECO:0000256" key="11">
    <source>
        <dbReference type="RuleBase" id="RU367023"/>
    </source>
</evidence>
<evidence type="ECO:0000256" key="7">
    <source>
        <dbReference type="ARBA" id="ARBA00022989"/>
    </source>
</evidence>
<evidence type="ECO:0000256" key="1">
    <source>
        <dbReference type="ARBA" id="ARBA00004477"/>
    </source>
</evidence>
<dbReference type="OMA" id="IMGVACT"/>
<sequence length="330" mass="36595">MKGSKGKRGRGGIDSMWNILLITTWLCTAHIALALLAASLYFLPHPLAVGTLASLIALVLLPVRRPFPRWGIAIARAITYAAMDYFPMSLEWEDQPSFVEASVKGVPSIIGCEPHGVLPLSIISFADYCYYGPETPSIVKETRALATSTIFYIPLLRQLWSWLGIDPISRAHMRAQLERGRSVLMIPGGVAECLRMTPKCETVYLRKRFGFVKMAIQTGAQLVPAYSFGQTRTYSYWKLGPPLCSDATTARLAKIIGLAPMTFWGRWGSPMPRQEKIHTVVGKAIPVEKRADPTNEDVAAKLEEFIGAVKDLFERHRGENGYGDVELVVL</sequence>
<keyword evidence="4 11" id="KW-0808">Transferase</keyword>
<dbReference type="GO" id="GO:0004144">
    <property type="term" value="F:diacylglycerol O-acyltransferase activity"/>
    <property type="evidence" value="ECO:0007669"/>
    <property type="project" value="UniProtKB-ARBA"/>
</dbReference>
<dbReference type="Pfam" id="PF03982">
    <property type="entry name" value="DAGAT"/>
    <property type="match status" value="1"/>
</dbReference>
<reference evidence="12 13" key="1">
    <citation type="journal article" date="2009" name="Science">
        <title>Green evolution and dynamic adaptations revealed by genomes of the marine picoeukaryotes Micromonas.</title>
        <authorList>
            <person name="Worden A.Z."/>
            <person name="Lee J.H."/>
            <person name="Mock T."/>
            <person name="Rouze P."/>
            <person name="Simmons M.P."/>
            <person name="Aerts A.L."/>
            <person name="Allen A.E."/>
            <person name="Cuvelier M.L."/>
            <person name="Derelle E."/>
            <person name="Everett M.V."/>
            <person name="Foulon E."/>
            <person name="Grimwood J."/>
            <person name="Gundlach H."/>
            <person name="Henrissat B."/>
            <person name="Napoli C."/>
            <person name="McDonald S.M."/>
            <person name="Parker M.S."/>
            <person name="Rombauts S."/>
            <person name="Salamov A."/>
            <person name="Von Dassow P."/>
            <person name="Badger J.H."/>
            <person name="Coutinho P.M."/>
            <person name="Demir E."/>
            <person name="Dubchak I."/>
            <person name="Gentemann C."/>
            <person name="Eikrem W."/>
            <person name="Gready J.E."/>
            <person name="John U."/>
            <person name="Lanier W."/>
            <person name="Lindquist E.A."/>
            <person name="Lucas S."/>
            <person name="Mayer K.F."/>
            <person name="Moreau H."/>
            <person name="Not F."/>
            <person name="Otillar R."/>
            <person name="Panaud O."/>
            <person name="Pangilinan J."/>
            <person name="Paulsen I."/>
            <person name="Piegu B."/>
            <person name="Poliakov A."/>
            <person name="Robbens S."/>
            <person name="Schmutz J."/>
            <person name="Toulza E."/>
            <person name="Wyss T."/>
            <person name="Zelensky A."/>
            <person name="Zhou K."/>
            <person name="Armbrust E.V."/>
            <person name="Bhattacharya D."/>
            <person name="Goodenough U.W."/>
            <person name="Van de Peer Y."/>
            <person name="Grigoriev I.V."/>
        </authorList>
    </citation>
    <scope>NUCLEOTIDE SEQUENCE [LARGE SCALE GENOMIC DNA]</scope>
    <source>
        <strain evidence="13">RCC299 / NOUM17</strain>
    </source>
</reference>
<evidence type="ECO:0000256" key="10">
    <source>
        <dbReference type="ARBA" id="ARBA00023315"/>
    </source>
</evidence>
<evidence type="ECO:0000256" key="4">
    <source>
        <dbReference type="ARBA" id="ARBA00022679"/>
    </source>
</evidence>
<dbReference type="EC" id="2.3.1.-" evidence="11"/>
<feature type="transmembrane region" description="Helical" evidence="11">
    <location>
        <begin position="20"/>
        <end position="41"/>
    </location>
</feature>
<protein>
    <recommendedName>
        <fullName evidence="11">Acyltransferase</fullName>
        <ecNumber evidence="11">2.3.1.-</ecNumber>
    </recommendedName>
</protein>
<dbReference type="eggNOG" id="KOG0831">
    <property type="taxonomic scope" value="Eukaryota"/>
</dbReference>
<keyword evidence="9 11" id="KW-0472">Membrane</keyword>
<dbReference type="OrthoDB" id="264532at2759"/>
<evidence type="ECO:0000313" key="12">
    <source>
        <dbReference type="EMBL" id="ACO64413.1"/>
    </source>
</evidence>
<dbReference type="AlphaFoldDB" id="C1E7X7"/>
<name>C1E7X7_MICCC</name>
<evidence type="ECO:0000256" key="9">
    <source>
        <dbReference type="ARBA" id="ARBA00023136"/>
    </source>
</evidence>
<evidence type="ECO:0000256" key="6">
    <source>
        <dbReference type="ARBA" id="ARBA00022824"/>
    </source>
</evidence>
<dbReference type="InterPro" id="IPR007130">
    <property type="entry name" value="DAGAT"/>
</dbReference>
<dbReference type="FunCoup" id="C1E7X7">
    <property type="interactions" value="701"/>
</dbReference>
<dbReference type="GO" id="GO:0005789">
    <property type="term" value="C:endoplasmic reticulum membrane"/>
    <property type="evidence" value="ECO:0007669"/>
    <property type="project" value="UniProtKB-SubCell"/>
</dbReference>
<comment type="caution">
    <text evidence="11">Lacks conserved residue(s) required for the propagation of feature annotation.</text>
</comment>
<dbReference type="PANTHER" id="PTHR12317:SF63">
    <property type="entry name" value="DIACYLGLYCEROL O-ACYLTRANSFERASE 2"/>
    <property type="match status" value="1"/>
</dbReference>
<keyword evidence="10" id="KW-0012">Acyltransferase</keyword>
<dbReference type="GO" id="GO:0019432">
    <property type="term" value="P:triglyceride biosynthetic process"/>
    <property type="evidence" value="ECO:0007669"/>
    <property type="project" value="TreeGrafter"/>
</dbReference>
<dbReference type="InParanoid" id="C1E7X7"/>
<evidence type="ECO:0000256" key="2">
    <source>
        <dbReference type="ARBA" id="ARBA00005420"/>
    </source>
</evidence>
<dbReference type="GeneID" id="8244442"/>
<dbReference type="EMBL" id="CP001327">
    <property type="protein sequence ID" value="ACO64413.1"/>
    <property type="molecule type" value="Genomic_DNA"/>
</dbReference>
<evidence type="ECO:0000256" key="3">
    <source>
        <dbReference type="ARBA" id="ARBA00022516"/>
    </source>
</evidence>
<keyword evidence="5 11" id="KW-0812">Transmembrane</keyword>
<comment type="similarity">
    <text evidence="2 11">Belongs to the diacylglycerol acyltransferase family.</text>
</comment>
<keyword evidence="8" id="KW-0443">Lipid metabolism</keyword>
<evidence type="ECO:0000313" key="13">
    <source>
        <dbReference type="Proteomes" id="UP000002009"/>
    </source>
</evidence>
<evidence type="ECO:0000256" key="5">
    <source>
        <dbReference type="ARBA" id="ARBA00022692"/>
    </source>
</evidence>
<keyword evidence="3" id="KW-0444">Lipid biosynthesis</keyword>
<proteinExistence type="inferred from homology"/>
<keyword evidence="7 11" id="KW-1133">Transmembrane helix</keyword>
<keyword evidence="13" id="KW-1185">Reference proteome</keyword>
<organism evidence="12 13">
    <name type="scientific">Micromonas commoda (strain RCC299 / NOUM17 / CCMP2709)</name>
    <name type="common">Picoplanktonic green alga</name>
    <dbReference type="NCBI Taxonomy" id="296587"/>
    <lineage>
        <taxon>Eukaryota</taxon>
        <taxon>Viridiplantae</taxon>
        <taxon>Chlorophyta</taxon>
        <taxon>Mamiellophyceae</taxon>
        <taxon>Mamiellales</taxon>
        <taxon>Mamiellaceae</taxon>
        <taxon>Micromonas</taxon>
    </lineage>
</organism>
<dbReference type="RefSeq" id="XP_002503155.1">
    <property type="nucleotide sequence ID" value="XM_002503109.1"/>
</dbReference>
<dbReference type="PANTHER" id="PTHR12317">
    <property type="entry name" value="DIACYLGLYCEROL O-ACYLTRANSFERASE"/>
    <property type="match status" value="1"/>
</dbReference>
<dbReference type="Proteomes" id="UP000002009">
    <property type="component" value="Chromosome 6"/>
</dbReference>
<keyword evidence="6 11" id="KW-0256">Endoplasmic reticulum</keyword>
<dbReference type="KEGG" id="mis:MICPUN_108405"/>
<evidence type="ECO:0000256" key="8">
    <source>
        <dbReference type="ARBA" id="ARBA00023098"/>
    </source>
</evidence>
<accession>C1E7X7</accession>
<gene>
    <name evidence="12" type="ORF">MICPUN_108405</name>
</gene>